<feature type="compositionally biased region" description="Low complexity" evidence="1">
    <location>
        <begin position="150"/>
        <end position="164"/>
    </location>
</feature>
<feature type="region of interest" description="Disordered" evidence="1">
    <location>
        <begin position="150"/>
        <end position="179"/>
    </location>
</feature>
<evidence type="ECO:0000256" key="1">
    <source>
        <dbReference type="SAM" id="MobiDB-lite"/>
    </source>
</evidence>
<accession>A0A4P9Y281</accession>
<evidence type="ECO:0000313" key="2">
    <source>
        <dbReference type="EMBL" id="RKP12161.1"/>
    </source>
</evidence>
<reference evidence="3" key="1">
    <citation type="journal article" date="2018" name="Nat. Microbiol.">
        <title>Leveraging single-cell genomics to expand the fungal tree of life.</title>
        <authorList>
            <person name="Ahrendt S.R."/>
            <person name="Quandt C.A."/>
            <person name="Ciobanu D."/>
            <person name="Clum A."/>
            <person name="Salamov A."/>
            <person name="Andreopoulos B."/>
            <person name="Cheng J.F."/>
            <person name="Woyke T."/>
            <person name="Pelin A."/>
            <person name="Henrissat B."/>
            <person name="Reynolds N.K."/>
            <person name="Benny G.L."/>
            <person name="Smith M.E."/>
            <person name="James T.Y."/>
            <person name="Grigoriev I.V."/>
        </authorList>
    </citation>
    <scope>NUCLEOTIDE SEQUENCE [LARGE SCALE GENOMIC DNA]</scope>
</reference>
<name>A0A4P9Y281_9FUNG</name>
<dbReference type="EMBL" id="KZ988454">
    <property type="protein sequence ID" value="RKP12161.1"/>
    <property type="molecule type" value="Genomic_DNA"/>
</dbReference>
<proteinExistence type="predicted"/>
<evidence type="ECO:0000313" key="3">
    <source>
        <dbReference type="Proteomes" id="UP000267251"/>
    </source>
</evidence>
<gene>
    <name evidence="2" type="ORF">BJ684DRAFT_21278</name>
</gene>
<organism evidence="2 3">
    <name type="scientific">Piptocephalis cylindrospora</name>
    <dbReference type="NCBI Taxonomy" id="1907219"/>
    <lineage>
        <taxon>Eukaryota</taxon>
        <taxon>Fungi</taxon>
        <taxon>Fungi incertae sedis</taxon>
        <taxon>Zoopagomycota</taxon>
        <taxon>Zoopagomycotina</taxon>
        <taxon>Zoopagomycetes</taxon>
        <taxon>Zoopagales</taxon>
        <taxon>Piptocephalidaceae</taxon>
        <taxon>Piptocephalis</taxon>
    </lineage>
</organism>
<dbReference type="AlphaFoldDB" id="A0A4P9Y281"/>
<keyword evidence="3" id="KW-1185">Reference proteome</keyword>
<sequence length="192" mass="21631">MNRFARRLSLVGPTPSPVPEIKEEGKDQILKAAKFFVHLNRQHPDLLAELRGRREDPPSVGMTHDLLVLLEDHLLLLQYVLIMIDRPLEKRSMRAAHRRLFPSHPVQFHLLAQNILQSLRLAQYPAAIQVHAGQVLDQWASELSCNPTLSPSVPVSPAQSPAPSMYAQSAFEEGEGKGPKNLSRRLFGWMRG</sequence>
<dbReference type="Proteomes" id="UP000267251">
    <property type="component" value="Unassembled WGS sequence"/>
</dbReference>
<protein>
    <submittedName>
        <fullName evidence="2">Uncharacterized protein</fullName>
    </submittedName>
</protein>